<dbReference type="OrthoDB" id="686375at2"/>
<dbReference type="Proteomes" id="UP000186917">
    <property type="component" value="Unassembled WGS sequence"/>
</dbReference>
<name>A0A173MFF2_9BACT</name>
<dbReference type="STRING" id="477680.SAMN05421788_106232"/>
<dbReference type="RefSeq" id="WP_076380428.1">
    <property type="nucleotide sequence ID" value="NZ_AP017422.1"/>
</dbReference>
<accession>A0A173MFF2</accession>
<evidence type="ECO:0000313" key="1">
    <source>
        <dbReference type="EMBL" id="SIT25054.1"/>
    </source>
</evidence>
<dbReference type="KEGG" id="fln:FLA_2184"/>
<keyword evidence="2" id="KW-1185">Reference proteome</keyword>
<evidence type="ECO:0000313" key="2">
    <source>
        <dbReference type="Proteomes" id="UP000186917"/>
    </source>
</evidence>
<gene>
    <name evidence="1" type="ORF">SAMN05421788_106232</name>
</gene>
<protein>
    <submittedName>
        <fullName evidence="1">Uncharacterized protein</fullName>
    </submittedName>
</protein>
<proteinExistence type="predicted"/>
<organism evidence="1 2">
    <name type="scientific">Filimonas lacunae</name>
    <dbReference type="NCBI Taxonomy" id="477680"/>
    <lineage>
        <taxon>Bacteria</taxon>
        <taxon>Pseudomonadati</taxon>
        <taxon>Bacteroidota</taxon>
        <taxon>Chitinophagia</taxon>
        <taxon>Chitinophagales</taxon>
        <taxon>Chitinophagaceae</taxon>
        <taxon>Filimonas</taxon>
    </lineage>
</organism>
<dbReference type="EMBL" id="FTOR01000006">
    <property type="protein sequence ID" value="SIT25054.1"/>
    <property type="molecule type" value="Genomic_DNA"/>
</dbReference>
<sequence>MNKNVEIIFPFAENKEATVMFFLKVFVVLRELNLDDVFKEKRKFEAGEDLVIPISEVNLATVEQSMQSLGYVYKILYR</sequence>
<reference evidence="2" key="1">
    <citation type="submission" date="2017-01" db="EMBL/GenBank/DDBJ databases">
        <authorList>
            <person name="Varghese N."/>
            <person name="Submissions S."/>
        </authorList>
    </citation>
    <scope>NUCLEOTIDE SEQUENCE [LARGE SCALE GENOMIC DNA]</scope>
    <source>
        <strain evidence="2">DSM 21054</strain>
    </source>
</reference>
<dbReference type="AlphaFoldDB" id="A0A173MFF2"/>